<comment type="caution">
    <text evidence="3">The sequence shown here is derived from an EMBL/GenBank/DDBJ whole genome shotgun (WGS) entry which is preliminary data.</text>
</comment>
<evidence type="ECO:0000256" key="1">
    <source>
        <dbReference type="SAM" id="MobiDB-lite"/>
    </source>
</evidence>
<evidence type="ECO:0000313" key="3">
    <source>
        <dbReference type="EMBL" id="MCK9684318.1"/>
    </source>
</evidence>
<keyword evidence="2" id="KW-0812">Transmembrane</keyword>
<dbReference type="Proteomes" id="UP001139353">
    <property type="component" value="Unassembled WGS sequence"/>
</dbReference>
<name>A0A9X2BX83_9BURK</name>
<feature type="region of interest" description="Disordered" evidence="1">
    <location>
        <begin position="57"/>
        <end position="80"/>
    </location>
</feature>
<dbReference type="EMBL" id="JAJLJH010000001">
    <property type="protein sequence ID" value="MCK9684318.1"/>
    <property type="molecule type" value="Genomic_DNA"/>
</dbReference>
<dbReference type="RefSeq" id="WP_275680351.1">
    <property type="nucleotide sequence ID" value="NZ_JAJLJH010000001.1"/>
</dbReference>
<dbReference type="AlphaFoldDB" id="A0A9X2BX83"/>
<keyword evidence="2" id="KW-0472">Membrane</keyword>
<evidence type="ECO:0000256" key="2">
    <source>
        <dbReference type="SAM" id="Phobius"/>
    </source>
</evidence>
<feature type="compositionally biased region" description="Polar residues" evidence="1">
    <location>
        <begin position="68"/>
        <end position="77"/>
    </location>
</feature>
<feature type="transmembrane region" description="Helical" evidence="2">
    <location>
        <begin position="12"/>
        <end position="31"/>
    </location>
</feature>
<keyword evidence="2" id="KW-1133">Transmembrane helix</keyword>
<keyword evidence="4" id="KW-1185">Reference proteome</keyword>
<protein>
    <submittedName>
        <fullName evidence="3">Uncharacterized protein</fullName>
    </submittedName>
</protein>
<gene>
    <name evidence="3" type="ORF">LPC04_01205</name>
</gene>
<evidence type="ECO:0000313" key="4">
    <source>
        <dbReference type="Proteomes" id="UP001139353"/>
    </source>
</evidence>
<reference evidence="3" key="1">
    <citation type="submission" date="2021-11" db="EMBL/GenBank/DDBJ databases">
        <title>BS-T2-15 a new species belonging to the Comamonadaceae family isolated from the soil of a French oak forest.</title>
        <authorList>
            <person name="Mieszkin S."/>
            <person name="Alain K."/>
        </authorList>
    </citation>
    <scope>NUCLEOTIDE SEQUENCE</scope>
    <source>
        <strain evidence="3">BS-T2-15</strain>
    </source>
</reference>
<sequence length="314" mass="33511">MNQVLLWIRDHKLSTAGLVLVILGCVALVNLSRRVHHLKPRTAAPASGVVSASGTAAAGGGGSLTPSQQAGTEQNARSARMRSEFEGATNYLDFIGQAMGRPQEGGKFYALLAWKRCNDLNQHKGIAATHTGNDAFHEGAVALIEDIEKRCTGVLETYPDIQSLYKVAMEQRGGRDFLMPPDGRGIVSPAARQTADADIDAALKTGDRWAAAEALRNNADFLDVGNSAGDDGTDRQLHEWGAEIVGCELVGNCRGGVEVALHCVGTGDCAHDDWRDVILAKVPDTHRTIFDTMLAGLHQRMGLVPGHTDADDKP</sequence>
<proteinExistence type="predicted"/>
<organism evidence="3 4">
    <name type="scientific">Scleromatobacter humisilvae</name>
    <dbReference type="NCBI Taxonomy" id="2897159"/>
    <lineage>
        <taxon>Bacteria</taxon>
        <taxon>Pseudomonadati</taxon>
        <taxon>Pseudomonadota</taxon>
        <taxon>Betaproteobacteria</taxon>
        <taxon>Burkholderiales</taxon>
        <taxon>Sphaerotilaceae</taxon>
        <taxon>Scleromatobacter</taxon>
    </lineage>
</organism>
<accession>A0A9X2BX83</accession>